<dbReference type="AlphaFoldDB" id="A0A7X0EB12"/>
<dbReference type="Gene3D" id="3.30.70.1440">
    <property type="entry name" value="Multidrug efflux transporter AcrB pore domain"/>
    <property type="match status" value="1"/>
</dbReference>
<keyword evidence="3" id="KW-1003">Cell membrane</keyword>
<dbReference type="SUPFAM" id="SSF82714">
    <property type="entry name" value="Multidrug efflux transporter AcrB TolC docking domain, DN and DC subdomains"/>
    <property type="match status" value="2"/>
</dbReference>
<dbReference type="FunFam" id="1.20.1640.10:FF:000001">
    <property type="entry name" value="Efflux pump membrane transporter"/>
    <property type="match status" value="1"/>
</dbReference>
<dbReference type="Gene3D" id="1.20.1640.10">
    <property type="entry name" value="Multidrug efflux transporter AcrB transmembrane domain"/>
    <property type="match status" value="2"/>
</dbReference>
<evidence type="ECO:0000256" key="3">
    <source>
        <dbReference type="ARBA" id="ARBA00022475"/>
    </source>
</evidence>
<feature type="transmembrane region" description="Helical" evidence="8">
    <location>
        <begin position="464"/>
        <end position="483"/>
    </location>
</feature>
<comment type="caution">
    <text evidence="9">The sequence shown here is derived from an EMBL/GenBank/DDBJ whole genome shotgun (WGS) entry which is preliminary data.</text>
</comment>
<gene>
    <name evidence="9" type="ORF">FHS74_000596</name>
</gene>
<dbReference type="Gene3D" id="3.30.2090.10">
    <property type="entry name" value="Multidrug efflux transporter AcrB TolC docking domain, DN and DC subdomains"/>
    <property type="match status" value="2"/>
</dbReference>
<dbReference type="GO" id="GO:0042910">
    <property type="term" value="F:xenobiotic transmembrane transporter activity"/>
    <property type="evidence" value="ECO:0007669"/>
    <property type="project" value="TreeGrafter"/>
</dbReference>
<keyword evidence="7 8" id="KW-0472">Membrane</keyword>
<dbReference type="EMBL" id="JACIIZ010000001">
    <property type="protein sequence ID" value="MBB6250063.1"/>
    <property type="molecule type" value="Genomic_DNA"/>
</dbReference>
<evidence type="ECO:0000256" key="4">
    <source>
        <dbReference type="ARBA" id="ARBA00022519"/>
    </source>
</evidence>
<dbReference type="InterPro" id="IPR027463">
    <property type="entry name" value="AcrB_DN_DC_subdom"/>
</dbReference>
<evidence type="ECO:0000256" key="6">
    <source>
        <dbReference type="ARBA" id="ARBA00022989"/>
    </source>
</evidence>
<protein>
    <submittedName>
        <fullName evidence="9">HAE1 family hydrophobic/amphiphilic exporter-1</fullName>
    </submittedName>
</protein>
<feature type="transmembrane region" description="Helical" evidence="8">
    <location>
        <begin position="958"/>
        <end position="980"/>
    </location>
</feature>
<name>A0A7X0EB12_9PROT</name>
<keyword evidence="2" id="KW-0813">Transport</keyword>
<dbReference type="SUPFAM" id="SSF82693">
    <property type="entry name" value="Multidrug efflux transporter AcrB pore domain, PN1, PN2, PC1 and PC2 subdomains"/>
    <property type="match status" value="3"/>
</dbReference>
<proteinExistence type="predicted"/>
<sequence length="1048" mass="112715">MNISELCIRRPVMTVLLTAALIFGGVLAYRYLPVAALPRVDFPVISVNASLPGASPDTMASSVAIQMEREFSTIAGIDSITSTSVQGSTTVNIQFELDRDIDSAALDVQAALSRVQRRLPIEMTTPPSYRKVNPADQPVLLLTLSSPTLPLSQVDEYAETLLSPAISTLRGVAQVQVWGAQKFAVRIRLDPEALTARGLGVDEVQNAIAAANSSTPVGVVSGASQQLILETNTQLFDAQSFAHLVIATRNGAPVRLGDVATVIDGVENDKTASWYNGTTRTIVLAIQRQPDANTVEVVDAVRRVIPTFKASLPPSVDINVLIDRSLSIRAAVEDVQFTLLLTIVLVVMVIFLFLRKVSATLIPGIAVPISLIGAAGAMKAFGFSIDNISLLALTLSVGLVVDDAIVMLENIVRYIEEGMSPFEAALKGSREIGFTIVSITLSLVAVFIPIFMMGGVVGRLFHEFAVTVTLAIAASALTSLTLTPMLCSRFIHHDGHAKPNRFQRVTEAGFEAWLRGYDRTLTWCLGHRRVVVAVFLATLVGTVVLFQQVQKGFFPTEDNGQIFAQTEARQDISFDAMIALQRQAAAAVARNPYIETFISSVGGGGGGNATNTGRIFMSLKDRAHRPNMEAVIQSLRQDVAGIAGINVFFQPVQNLNVSGRQSKSLYQYTLQGLDQPALYQWSDRLMRKMAQMPQLQDVTSDLQLSGQNASIHVDLDKAYMLGLTAENLRSSLYSAFGTRQISTIYTPTNDYEVILELSPEAQKSADVLNRIYIRSDSGKLVPLGAVARIDRTSGPISVNHQGQLPAVTLSFNLAPGVSLGAAVTAIEGVQREIGMPDSIAGSFQGTAQVFQQALANQGLLLLAAVVVIYIVLGVLYESFIHPLTILSGLPSAAVGAVGSLMLFGFDLSVIAIIGVLMLIGIVKKNAIMMIDFALEARRDGAAPQDAIYRACLLRFRPIMMTTMAALMGTLPIALASGASAELRQPLGVAVVGGLVVSQLLTLYITPVLYLYMEDFSRWIDRLLHQGKARRAARRLVPANTDGRADAAE</sequence>
<reference evidence="9 10" key="1">
    <citation type="submission" date="2020-08" db="EMBL/GenBank/DDBJ databases">
        <title>Genomic Encyclopedia of Type Strains, Phase IV (KMG-IV): sequencing the most valuable type-strain genomes for metagenomic binning, comparative biology and taxonomic classification.</title>
        <authorList>
            <person name="Goeker M."/>
        </authorList>
    </citation>
    <scope>NUCLEOTIDE SEQUENCE [LARGE SCALE GENOMIC DNA]</scope>
    <source>
        <strain evidence="9 10">DSM 22198</strain>
    </source>
</reference>
<feature type="transmembrane region" description="Helical" evidence="8">
    <location>
        <begin position="896"/>
        <end position="922"/>
    </location>
</feature>
<dbReference type="RefSeq" id="WP_184797222.1">
    <property type="nucleotide sequence ID" value="NZ_JACIIZ010000001.1"/>
</dbReference>
<evidence type="ECO:0000313" key="9">
    <source>
        <dbReference type="EMBL" id="MBB6250063.1"/>
    </source>
</evidence>
<keyword evidence="5 8" id="KW-0812">Transmembrane</keyword>
<feature type="transmembrane region" description="Helical" evidence="8">
    <location>
        <begin position="361"/>
        <end position="382"/>
    </location>
</feature>
<feature type="transmembrane region" description="Helical" evidence="8">
    <location>
        <begin position="432"/>
        <end position="452"/>
    </location>
</feature>
<evidence type="ECO:0000313" key="10">
    <source>
        <dbReference type="Proteomes" id="UP000539175"/>
    </source>
</evidence>
<dbReference type="GO" id="GO:0005886">
    <property type="term" value="C:plasma membrane"/>
    <property type="evidence" value="ECO:0007669"/>
    <property type="project" value="UniProtKB-SubCell"/>
</dbReference>
<feature type="transmembrane region" description="Helical" evidence="8">
    <location>
        <begin position="986"/>
        <end position="1011"/>
    </location>
</feature>
<organism evidence="9 10">
    <name type="scientific">Nitrospirillum iridis</name>
    <dbReference type="NCBI Taxonomy" id="765888"/>
    <lineage>
        <taxon>Bacteria</taxon>
        <taxon>Pseudomonadati</taxon>
        <taxon>Pseudomonadota</taxon>
        <taxon>Alphaproteobacteria</taxon>
        <taxon>Rhodospirillales</taxon>
        <taxon>Azospirillaceae</taxon>
        <taxon>Nitrospirillum</taxon>
    </lineage>
</organism>
<comment type="subcellular location">
    <subcellularLocation>
        <location evidence="1">Cell inner membrane</location>
        <topology evidence="1">Multi-pass membrane protein</topology>
    </subcellularLocation>
</comment>
<feature type="transmembrane region" description="Helical" evidence="8">
    <location>
        <begin position="858"/>
        <end position="876"/>
    </location>
</feature>
<keyword evidence="10" id="KW-1185">Reference proteome</keyword>
<keyword evidence="4" id="KW-0997">Cell inner membrane</keyword>
<accession>A0A7X0EB12</accession>
<dbReference type="PANTHER" id="PTHR32063">
    <property type="match status" value="1"/>
</dbReference>
<keyword evidence="6 8" id="KW-1133">Transmembrane helix</keyword>
<evidence type="ECO:0000256" key="1">
    <source>
        <dbReference type="ARBA" id="ARBA00004429"/>
    </source>
</evidence>
<evidence type="ECO:0000256" key="2">
    <source>
        <dbReference type="ARBA" id="ARBA00022448"/>
    </source>
</evidence>
<evidence type="ECO:0000256" key="7">
    <source>
        <dbReference type="ARBA" id="ARBA00023136"/>
    </source>
</evidence>
<dbReference type="Gene3D" id="3.30.70.1430">
    <property type="entry name" value="Multidrug efflux transporter AcrB pore domain"/>
    <property type="match status" value="2"/>
</dbReference>
<dbReference type="InterPro" id="IPR001036">
    <property type="entry name" value="Acrflvin-R"/>
</dbReference>
<dbReference type="PRINTS" id="PR00702">
    <property type="entry name" value="ACRIFLAVINRP"/>
</dbReference>
<evidence type="ECO:0000256" key="5">
    <source>
        <dbReference type="ARBA" id="ARBA00022692"/>
    </source>
</evidence>
<dbReference type="PANTHER" id="PTHR32063:SF21">
    <property type="entry name" value="MULTIDRUG RESISTANCE PROTEIN MDTB"/>
    <property type="match status" value="1"/>
</dbReference>
<dbReference type="SUPFAM" id="SSF82866">
    <property type="entry name" value="Multidrug efflux transporter AcrB transmembrane domain"/>
    <property type="match status" value="2"/>
</dbReference>
<dbReference type="Gene3D" id="3.30.70.1320">
    <property type="entry name" value="Multidrug efflux transporter AcrB pore domain like"/>
    <property type="match status" value="1"/>
</dbReference>
<dbReference type="Pfam" id="PF00873">
    <property type="entry name" value="ACR_tran"/>
    <property type="match status" value="1"/>
</dbReference>
<feature type="transmembrane region" description="Helical" evidence="8">
    <location>
        <begin position="335"/>
        <end position="354"/>
    </location>
</feature>
<evidence type="ECO:0000256" key="8">
    <source>
        <dbReference type="SAM" id="Phobius"/>
    </source>
</evidence>
<dbReference type="Proteomes" id="UP000539175">
    <property type="component" value="Unassembled WGS sequence"/>
</dbReference>